<organism evidence="2 3">
    <name type="scientific">Ponticaulis profundi</name>
    <dbReference type="NCBI Taxonomy" id="2665222"/>
    <lineage>
        <taxon>Bacteria</taxon>
        <taxon>Pseudomonadati</taxon>
        <taxon>Pseudomonadota</taxon>
        <taxon>Alphaproteobacteria</taxon>
        <taxon>Hyphomonadales</taxon>
        <taxon>Hyphomonadaceae</taxon>
        <taxon>Ponticaulis</taxon>
    </lineage>
</organism>
<dbReference type="EC" id="5.1.1.1" evidence="2"/>
<dbReference type="Proteomes" id="UP001596303">
    <property type="component" value="Unassembled WGS sequence"/>
</dbReference>
<dbReference type="SUPFAM" id="SSF51419">
    <property type="entry name" value="PLP-binding barrel"/>
    <property type="match status" value="1"/>
</dbReference>
<dbReference type="PANTHER" id="PTHR28004">
    <property type="entry name" value="ZGC:162816-RELATED"/>
    <property type="match status" value="1"/>
</dbReference>
<comment type="caution">
    <text evidence="2">The sequence shown here is derived from an EMBL/GenBank/DDBJ whole genome shotgun (WGS) entry which is preliminary data.</text>
</comment>
<evidence type="ECO:0000313" key="3">
    <source>
        <dbReference type="Proteomes" id="UP001596303"/>
    </source>
</evidence>
<keyword evidence="2" id="KW-0413">Isomerase</keyword>
<reference evidence="3" key="1">
    <citation type="journal article" date="2019" name="Int. J. Syst. Evol. Microbiol.">
        <title>The Global Catalogue of Microorganisms (GCM) 10K type strain sequencing project: providing services to taxonomists for standard genome sequencing and annotation.</title>
        <authorList>
            <consortium name="The Broad Institute Genomics Platform"/>
            <consortium name="The Broad Institute Genome Sequencing Center for Infectious Disease"/>
            <person name="Wu L."/>
            <person name="Ma J."/>
        </authorList>
    </citation>
    <scope>NUCLEOTIDE SEQUENCE [LARGE SCALE GENOMIC DNA]</scope>
    <source>
        <strain evidence="3">CGMCC-1.15741</strain>
    </source>
</reference>
<keyword evidence="3" id="KW-1185">Reference proteome</keyword>
<proteinExistence type="predicted"/>
<dbReference type="EMBL" id="JBHSSW010000012">
    <property type="protein sequence ID" value="MFC6198620.1"/>
    <property type="molecule type" value="Genomic_DNA"/>
</dbReference>
<dbReference type="Pfam" id="PF01168">
    <property type="entry name" value="Ala_racemase_N"/>
    <property type="match status" value="1"/>
</dbReference>
<protein>
    <submittedName>
        <fullName evidence="2">Alanine racemase</fullName>
        <ecNumber evidence="2">5.1.1.1</ecNumber>
    </submittedName>
</protein>
<evidence type="ECO:0000313" key="2">
    <source>
        <dbReference type="EMBL" id="MFC6198620.1"/>
    </source>
</evidence>
<dbReference type="InterPro" id="IPR029066">
    <property type="entry name" value="PLP-binding_barrel"/>
</dbReference>
<dbReference type="GO" id="GO:0008784">
    <property type="term" value="F:alanine racemase activity"/>
    <property type="evidence" value="ECO:0007669"/>
    <property type="project" value="UniProtKB-EC"/>
</dbReference>
<dbReference type="Gene3D" id="3.20.20.10">
    <property type="entry name" value="Alanine racemase"/>
    <property type="match status" value="1"/>
</dbReference>
<feature type="domain" description="Alanine racemase N-terminal" evidence="1">
    <location>
        <begin position="34"/>
        <end position="269"/>
    </location>
</feature>
<sequence>MSRPEDKSGPRDPYFLKMQTALAEANIATPTLVIDRARLNQNIDTLMSHLPEGMGYRIVAKSLPSLDLIAHIRERTGTNRLMTFNQPMLNALSEAMPEASQLLGKPLPIQAARNYFAGLSPDRSDAADNIQWLIDSPSRLADYEALARAENRVFAINLELDVGLHRGGFEPGAELQGTLETIENAPSLRFAGFMGYEPHLPSLPSALGWRDRAKANAWKLYRACQAQAVDVFGEDHVRNATRNAAGSPTYRYYQDTDLANEVSAGSCLVKPTHFDTELLEPHLPAGFIATPVIKAMDKTRMPGLEFADGVQKALNPNYSKTVFIYGGHWLADPVDPPGLEYNKTFGRSSNQEMLNGGPELEMAMDDFVFFRPHQSEAVYLQFGDIAVYEDGQIVERWPVFPASA</sequence>
<accession>A0ABW1SAB9</accession>
<dbReference type="InterPro" id="IPR051466">
    <property type="entry name" value="D-amino_acid_metab_enzyme"/>
</dbReference>
<dbReference type="RefSeq" id="WP_377378986.1">
    <property type="nucleotide sequence ID" value="NZ_JBHSSW010000012.1"/>
</dbReference>
<dbReference type="PANTHER" id="PTHR28004:SF2">
    <property type="entry name" value="D-SERINE DEHYDRATASE"/>
    <property type="match status" value="1"/>
</dbReference>
<name>A0ABW1SAB9_9PROT</name>
<dbReference type="InterPro" id="IPR001608">
    <property type="entry name" value="Ala_racemase_N"/>
</dbReference>
<evidence type="ECO:0000259" key="1">
    <source>
        <dbReference type="Pfam" id="PF01168"/>
    </source>
</evidence>
<gene>
    <name evidence="2" type="ORF">ACFQDM_11035</name>
</gene>